<dbReference type="AlphaFoldDB" id="A0A9Q0W2J1"/>
<dbReference type="EMBL" id="JAPFFM010000006">
    <property type="protein sequence ID" value="KAJ6758841.1"/>
    <property type="molecule type" value="Genomic_DNA"/>
</dbReference>
<sequence>MSREIVQVINVAHWITTVIERYLILVLDDDNVLECSSLGQLLSDSTSASQSWCSFSNATFKAVGGCSIYVKAVRPTRCTSASCKQKVFSAKLLSRIEGSTTKVKACYWPIPGSCICIRGILQL</sequence>
<evidence type="ECO:0000313" key="2">
    <source>
        <dbReference type="Proteomes" id="UP001151752"/>
    </source>
</evidence>
<proteinExistence type="predicted"/>
<gene>
    <name evidence="1" type="ORF">OIU74_025492</name>
</gene>
<comment type="caution">
    <text evidence="1">The sequence shown here is derived from an EMBL/GenBank/DDBJ whole genome shotgun (WGS) entry which is preliminary data.</text>
</comment>
<evidence type="ECO:0000313" key="1">
    <source>
        <dbReference type="EMBL" id="KAJ6758841.1"/>
    </source>
</evidence>
<keyword evidence="2" id="KW-1185">Reference proteome</keyword>
<protein>
    <submittedName>
        <fullName evidence="1">Uncharacterized protein</fullName>
    </submittedName>
</protein>
<reference evidence="1" key="2">
    <citation type="journal article" date="2023" name="Int. J. Mol. Sci.">
        <title>De Novo Assembly and Annotation of 11 Diverse Shrub Willow (Salix) Genomes Reveals Novel Gene Organization in Sex-Linked Regions.</title>
        <authorList>
            <person name="Hyden B."/>
            <person name="Feng K."/>
            <person name="Yates T.B."/>
            <person name="Jawdy S."/>
            <person name="Cereghino C."/>
            <person name="Smart L.B."/>
            <person name="Muchero W."/>
        </authorList>
    </citation>
    <scope>NUCLEOTIDE SEQUENCE</scope>
    <source>
        <tissue evidence="1">Shoot tip</tissue>
    </source>
</reference>
<organism evidence="1 2">
    <name type="scientific">Salix koriyanagi</name>
    <dbReference type="NCBI Taxonomy" id="2511006"/>
    <lineage>
        <taxon>Eukaryota</taxon>
        <taxon>Viridiplantae</taxon>
        <taxon>Streptophyta</taxon>
        <taxon>Embryophyta</taxon>
        <taxon>Tracheophyta</taxon>
        <taxon>Spermatophyta</taxon>
        <taxon>Magnoliopsida</taxon>
        <taxon>eudicotyledons</taxon>
        <taxon>Gunneridae</taxon>
        <taxon>Pentapetalae</taxon>
        <taxon>rosids</taxon>
        <taxon>fabids</taxon>
        <taxon>Malpighiales</taxon>
        <taxon>Salicaceae</taxon>
        <taxon>Saliceae</taxon>
        <taxon>Salix</taxon>
    </lineage>
</organism>
<name>A0A9Q0W2J1_9ROSI</name>
<dbReference type="Proteomes" id="UP001151752">
    <property type="component" value="Chromosome 18"/>
</dbReference>
<reference evidence="1" key="1">
    <citation type="submission" date="2022-11" db="EMBL/GenBank/DDBJ databases">
        <authorList>
            <person name="Hyden B.L."/>
            <person name="Feng K."/>
            <person name="Yates T."/>
            <person name="Jawdy S."/>
            <person name="Smart L.B."/>
            <person name="Muchero W."/>
        </authorList>
    </citation>
    <scope>NUCLEOTIDE SEQUENCE</scope>
    <source>
        <tissue evidence="1">Shoot tip</tissue>
    </source>
</reference>
<accession>A0A9Q0W2J1</accession>